<dbReference type="AlphaFoldDB" id="A0A517QGW3"/>
<keyword evidence="2" id="KW-1185">Reference proteome</keyword>
<evidence type="ECO:0008006" key="3">
    <source>
        <dbReference type="Google" id="ProtNLM"/>
    </source>
</evidence>
<dbReference type="InterPro" id="IPR027839">
    <property type="entry name" value="DUF4432"/>
</dbReference>
<accession>A0A517QGW3</accession>
<dbReference type="GO" id="GO:0003824">
    <property type="term" value="F:catalytic activity"/>
    <property type="evidence" value="ECO:0007669"/>
    <property type="project" value="InterPro"/>
</dbReference>
<dbReference type="InterPro" id="IPR014718">
    <property type="entry name" value="GH-type_carb-bd"/>
</dbReference>
<sequence>MEHVEYQTVHSGKTPVEWAIRKGQFKEGLSAGVEVVEIQSGDFSFHVFPTRGMGVWQAKLGEKRIGWDSPVRNPVHPAFVNAKSRNGLGWLDGFNELMCRCGLSFNGPPGQDEKMASSIESDLTLHGKVANIPAHSVKFIADENGEIGVSGIVDETTLFGPQLQLTSRITMKLGEKSFTIRDQITNLGSASTELEILYHTNFGSPILEEGAKLTIPASQVVPNSPRSAEDVQEYRTYLAPTQGYTEQVYFMEPLADANGNSVALLESRSGDYGVSLEFKKEQLPCFSQWKCTQALQDGYVTGFEPGTNFPNFKSFERAQGRVIDLQPGATYDVELTLAVHPNSKEVTSVRDRIAKIQGDSTPEICPQPVSPYSSIR</sequence>
<name>A0A517QGW3_9PLAN</name>
<evidence type="ECO:0000313" key="1">
    <source>
        <dbReference type="EMBL" id="QDT30879.1"/>
    </source>
</evidence>
<dbReference type="EMBL" id="CP036267">
    <property type="protein sequence ID" value="QDT30879.1"/>
    <property type="molecule type" value="Genomic_DNA"/>
</dbReference>
<dbReference type="Gene3D" id="2.70.98.10">
    <property type="match status" value="1"/>
</dbReference>
<dbReference type="Proteomes" id="UP000315724">
    <property type="component" value="Chromosome"/>
</dbReference>
<proteinExistence type="predicted"/>
<dbReference type="CDD" id="cd09023">
    <property type="entry name" value="Aldose_epim_Ec_c4013"/>
    <property type="match status" value="1"/>
</dbReference>
<dbReference type="KEGG" id="tpol:Mal48_01070"/>
<dbReference type="OrthoDB" id="6183686at2"/>
<dbReference type="GO" id="GO:0030246">
    <property type="term" value="F:carbohydrate binding"/>
    <property type="evidence" value="ECO:0007669"/>
    <property type="project" value="InterPro"/>
</dbReference>
<evidence type="ECO:0000313" key="2">
    <source>
        <dbReference type="Proteomes" id="UP000315724"/>
    </source>
</evidence>
<dbReference type="InterPro" id="IPR011013">
    <property type="entry name" value="Gal_mutarotase_sf_dom"/>
</dbReference>
<dbReference type="Pfam" id="PF14486">
    <property type="entry name" value="DUF4432"/>
    <property type="match status" value="1"/>
</dbReference>
<dbReference type="GO" id="GO:0005975">
    <property type="term" value="P:carbohydrate metabolic process"/>
    <property type="evidence" value="ECO:0007669"/>
    <property type="project" value="InterPro"/>
</dbReference>
<reference evidence="1 2" key="1">
    <citation type="submission" date="2019-02" db="EMBL/GenBank/DDBJ databases">
        <title>Deep-cultivation of Planctomycetes and their phenomic and genomic characterization uncovers novel biology.</title>
        <authorList>
            <person name="Wiegand S."/>
            <person name="Jogler M."/>
            <person name="Boedeker C."/>
            <person name="Pinto D."/>
            <person name="Vollmers J."/>
            <person name="Rivas-Marin E."/>
            <person name="Kohn T."/>
            <person name="Peeters S.H."/>
            <person name="Heuer A."/>
            <person name="Rast P."/>
            <person name="Oberbeckmann S."/>
            <person name="Bunk B."/>
            <person name="Jeske O."/>
            <person name="Meyerdierks A."/>
            <person name="Storesund J.E."/>
            <person name="Kallscheuer N."/>
            <person name="Luecker S."/>
            <person name="Lage O.M."/>
            <person name="Pohl T."/>
            <person name="Merkel B.J."/>
            <person name="Hornburger P."/>
            <person name="Mueller R.-W."/>
            <person name="Bruemmer F."/>
            <person name="Labrenz M."/>
            <person name="Spormann A.M."/>
            <person name="Op den Camp H."/>
            <person name="Overmann J."/>
            <person name="Amann R."/>
            <person name="Jetten M.S.M."/>
            <person name="Mascher T."/>
            <person name="Medema M.H."/>
            <person name="Devos D.P."/>
            <person name="Kaster A.-K."/>
            <person name="Ovreas L."/>
            <person name="Rohde M."/>
            <person name="Galperin M.Y."/>
            <person name="Jogler C."/>
        </authorList>
    </citation>
    <scope>NUCLEOTIDE SEQUENCE [LARGE SCALE GENOMIC DNA]</scope>
    <source>
        <strain evidence="1 2">Mal48</strain>
    </source>
</reference>
<protein>
    <recommendedName>
        <fullName evidence="3">DUF4432 domain-containing protein</fullName>
    </recommendedName>
</protein>
<dbReference type="SUPFAM" id="SSF74650">
    <property type="entry name" value="Galactose mutarotase-like"/>
    <property type="match status" value="1"/>
</dbReference>
<organism evidence="1 2">
    <name type="scientific">Thalassoglobus polymorphus</name>
    <dbReference type="NCBI Taxonomy" id="2527994"/>
    <lineage>
        <taxon>Bacteria</taxon>
        <taxon>Pseudomonadati</taxon>
        <taxon>Planctomycetota</taxon>
        <taxon>Planctomycetia</taxon>
        <taxon>Planctomycetales</taxon>
        <taxon>Planctomycetaceae</taxon>
        <taxon>Thalassoglobus</taxon>
    </lineage>
</organism>
<dbReference type="RefSeq" id="WP_145195129.1">
    <property type="nucleotide sequence ID" value="NZ_CP036267.1"/>
</dbReference>
<gene>
    <name evidence="1" type="ORF">Mal48_01070</name>
</gene>